<organism evidence="1 2">
    <name type="scientific">Cytophaga hutchinsonii (strain ATCC 33406 / DSM 1761 / CIP 103989 / NBRC 15051 / NCIMB 9469 / D465)</name>
    <dbReference type="NCBI Taxonomy" id="269798"/>
    <lineage>
        <taxon>Bacteria</taxon>
        <taxon>Pseudomonadati</taxon>
        <taxon>Bacteroidota</taxon>
        <taxon>Cytophagia</taxon>
        <taxon>Cytophagales</taxon>
        <taxon>Cytophagaceae</taxon>
        <taxon>Cytophaga</taxon>
    </lineage>
</organism>
<dbReference type="Gene3D" id="3.40.50.1820">
    <property type="entry name" value="alpha/beta hydrolase"/>
    <property type="match status" value="1"/>
</dbReference>
<evidence type="ECO:0000313" key="2">
    <source>
        <dbReference type="Proteomes" id="UP000001822"/>
    </source>
</evidence>
<gene>
    <name evidence="1" type="ordered locus">CHU_2316</name>
</gene>
<evidence type="ECO:0000313" key="1">
    <source>
        <dbReference type="EMBL" id="ABG59577.1"/>
    </source>
</evidence>
<dbReference type="EMBL" id="CP000383">
    <property type="protein sequence ID" value="ABG59577.1"/>
    <property type="molecule type" value="Genomic_DNA"/>
</dbReference>
<keyword evidence="2" id="KW-1185">Reference proteome</keyword>
<dbReference type="AlphaFoldDB" id="A0A6N4ST65"/>
<dbReference type="Pfam" id="PF06821">
    <property type="entry name" value="Ser_hydrolase"/>
    <property type="match status" value="1"/>
</dbReference>
<accession>A0A6N4ST65</accession>
<name>A0A6N4ST65_CYTH3</name>
<protein>
    <recommendedName>
        <fullName evidence="3">Alpha/beta hydrolase</fullName>
    </recommendedName>
</protein>
<dbReference type="SUPFAM" id="SSF53474">
    <property type="entry name" value="alpha/beta-Hydrolases"/>
    <property type="match status" value="1"/>
</dbReference>
<dbReference type="RefSeq" id="WP_011585693.1">
    <property type="nucleotide sequence ID" value="NC_008255.1"/>
</dbReference>
<dbReference type="OrthoDB" id="9804993at2"/>
<proteinExistence type="predicted"/>
<dbReference type="Proteomes" id="UP000001822">
    <property type="component" value="Chromosome"/>
</dbReference>
<dbReference type="InterPro" id="IPR029058">
    <property type="entry name" value="AB_hydrolase_fold"/>
</dbReference>
<dbReference type="PANTHER" id="PTHR15394:SF3">
    <property type="entry name" value="SERINE HYDROLASE RBBP9"/>
    <property type="match status" value="1"/>
</dbReference>
<evidence type="ECO:0008006" key="3">
    <source>
        <dbReference type="Google" id="ProtNLM"/>
    </source>
</evidence>
<sequence>MKKNILFIQGGGEGGYEADKHLVASLQQALGKDYAIQYPELSSDETAPDFGWPQQIGTLLSKTDDEIILAAHSLGASMLLKYLSEYVVKNKKIAGVFLLAAPFWEGKEEWKTGLKLKEHFSDTLPKDVPFFFYQCRDDEEVPFSHLEQYRKKLSRAAFREISSGGHTFHTDLSVLATDISAL</sequence>
<dbReference type="InterPro" id="IPR010662">
    <property type="entry name" value="RBBP9/YdeN"/>
</dbReference>
<reference evidence="1 2" key="1">
    <citation type="journal article" date="2007" name="Appl. Environ. Microbiol.">
        <title>Genome sequence of the cellulolytic gliding bacterium Cytophaga hutchinsonii.</title>
        <authorList>
            <person name="Xie G."/>
            <person name="Bruce D.C."/>
            <person name="Challacombe J.F."/>
            <person name="Chertkov O."/>
            <person name="Detter J.C."/>
            <person name="Gilna P."/>
            <person name="Han C.S."/>
            <person name="Lucas S."/>
            <person name="Misra M."/>
            <person name="Myers G.L."/>
            <person name="Richardson P."/>
            <person name="Tapia R."/>
            <person name="Thayer N."/>
            <person name="Thompson L.S."/>
            <person name="Brettin T.S."/>
            <person name="Henrissat B."/>
            <person name="Wilson D.B."/>
            <person name="McBride M.J."/>
        </authorList>
    </citation>
    <scope>NUCLEOTIDE SEQUENCE [LARGE SCALE GENOMIC DNA]</scope>
    <source>
        <strain evidence="2">ATCC 33406 / DSM 1761 / CIP 103989 / NBRC 15051 / NCIMB 9469 / D465</strain>
    </source>
</reference>
<dbReference type="GO" id="GO:0016787">
    <property type="term" value="F:hydrolase activity"/>
    <property type="evidence" value="ECO:0007669"/>
    <property type="project" value="InterPro"/>
</dbReference>
<dbReference type="PANTHER" id="PTHR15394">
    <property type="entry name" value="SERINE HYDROLASE RBBP9"/>
    <property type="match status" value="1"/>
</dbReference>
<dbReference type="KEGG" id="chu:CHU_2316"/>